<keyword evidence="1" id="KW-0808">Transferase</keyword>
<dbReference type="InterPro" id="IPR003018">
    <property type="entry name" value="GAF"/>
</dbReference>
<dbReference type="Gene3D" id="3.30.450.40">
    <property type="match status" value="1"/>
</dbReference>
<dbReference type="InterPro" id="IPR011006">
    <property type="entry name" value="CheY-like_superfamily"/>
</dbReference>
<evidence type="ECO:0000256" key="1">
    <source>
        <dbReference type="ARBA" id="ARBA00022679"/>
    </source>
</evidence>
<dbReference type="SUPFAM" id="SSF52172">
    <property type="entry name" value="CheY-like"/>
    <property type="match status" value="1"/>
</dbReference>
<dbReference type="InterPro" id="IPR005561">
    <property type="entry name" value="ANTAR"/>
</dbReference>
<evidence type="ECO:0000259" key="5">
    <source>
        <dbReference type="PROSITE" id="PS50921"/>
    </source>
</evidence>
<evidence type="ECO:0000313" key="7">
    <source>
        <dbReference type="Proteomes" id="UP001499987"/>
    </source>
</evidence>
<keyword evidence="2" id="KW-0418">Kinase</keyword>
<comment type="caution">
    <text evidence="6">The sequence shown here is derived from an EMBL/GenBank/DDBJ whole genome shotgun (WGS) entry which is preliminary data.</text>
</comment>
<keyword evidence="3" id="KW-0805">Transcription regulation</keyword>
<proteinExistence type="predicted"/>
<evidence type="ECO:0000256" key="2">
    <source>
        <dbReference type="ARBA" id="ARBA00022777"/>
    </source>
</evidence>
<name>A0ABP4E2E4_9ACTN</name>
<sequence length="245" mass="26985">MTRVQRLTEVFVEVANSLTDDFGVIEFLQQLCERCVELLDVEAAGILLTDQQGRLMTIAASDERTHMLELFALQHDQGPCVDCYRTGTARVGIDLTDVQVASEWRAFASQALQIGFVTANAIPMRLRGRVIGTLGLFQSTPGRLSADDIMLAQALADVATVAILRQRTLDDSELERGQLQSALTSRIAVEQAKGVLAERWQLSLDDAFAAFRTYARAHRLRLAELAGEIASGKFDTDRIPHPVAE</sequence>
<dbReference type="Proteomes" id="UP001499987">
    <property type="component" value="Unassembled WGS sequence"/>
</dbReference>
<gene>
    <name evidence="6" type="ORF">GCM10009663_35760</name>
</gene>
<dbReference type="InterPro" id="IPR012074">
    <property type="entry name" value="GAF_ANTAR"/>
</dbReference>
<dbReference type="EMBL" id="BAAALD010000032">
    <property type="protein sequence ID" value="GAA1088934.1"/>
    <property type="molecule type" value="Genomic_DNA"/>
</dbReference>
<accession>A0ABP4E2E4</accession>
<dbReference type="Pfam" id="PF13185">
    <property type="entry name" value="GAF_2"/>
    <property type="match status" value="1"/>
</dbReference>
<feature type="domain" description="ANTAR" evidence="5">
    <location>
        <begin position="169"/>
        <end position="230"/>
    </location>
</feature>
<dbReference type="Pfam" id="PF03861">
    <property type="entry name" value="ANTAR"/>
    <property type="match status" value="1"/>
</dbReference>
<keyword evidence="7" id="KW-1185">Reference proteome</keyword>
<dbReference type="InterPro" id="IPR029016">
    <property type="entry name" value="GAF-like_dom_sf"/>
</dbReference>
<reference evidence="7" key="1">
    <citation type="journal article" date="2019" name="Int. J. Syst. Evol. Microbiol.">
        <title>The Global Catalogue of Microorganisms (GCM) 10K type strain sequencing project: providing services to taxonomists for standard genome sequencing and annotation.</title>
        <authorList>
            <consortium name="The Broad Institute Genomics Platform"/>
            <consortium name="The Broad Institute Genome Sequencing Center for Infectious Disease"/>
            <person name="Wu L."/>
            <person name="Ma J."/>
        </authorList>
    </citation>
    <scope>NUCLEOTIDE SEQUENCE [LARGE SCALE GENOMIC DNA]</scope>
    <source>
        <strain evidence="7">JCM 13002</strain>
    </source>
</reference>
<dbReference type="PROSITE" id="PS50921">
    <property type="entry name" value="ANTAR"/>
    <property type="match status" value="1"/>
</dbReference>
<dbReference type="InterPro" id="IPR036388">
    <property type="entry name" value="WH-like_DNA-bd_sf"/>
</dbReference>
<dbReference type="RefSeq" id="WP_344624621.1">
    <property type="nucleotide sequence ID" value="NZ_BAAALD010000032.1"/>
</dbReference>
<evidence type="ECO:0000313" key="6">
    <source>
        <dbReference type="EMBL" id="GAA1088934.1"/>
    </source>
</evidence>
<dbReference type="PIRSF" id="PIRSF036625">
    <property type="entry name" value="GAF_ANTAR"/>
    <property type="match status" value="1"/>
</dbReference>
<dbReference type="SUPFAM" id="SSF55781">
    <property type="entry name" value="GAF domain-like"/>
    <property type="match status" value="1"/>
</dbReference>
<dbReference type="SMART" id="SM01012">
    <property type="entry name" value="ANTAR"/>
    <property type="match status" value="1"/>
</dbReference>
<evidence type="ECO:0000256" key="3">
    <source>
        <dbReference type="ARBA" id="ARBA00023015"/>
    </source>
</evidence>
<organism evidence="6 7">
    <name type="scientific">Kitasatospora arboriphila</name>
    <dbReference type="NCBI Taxonomy" id="258052"/>
    <lineage>
        <taxon>Bacteria</taxon>
        <taxon>Bacillati</taxon>
        <taxon>Actinomycetota</taxon>
        <taxon>Actinomycetes</taxon>
        <taxon>Kitasatosporales</taxon>
        <taxon>Streptomycetaceae</taxon>
        <taxon>Kitasatospora</taxon>
    </lineage>
</organism>
<dbReference type="SMART" id="SM00065">
    <property type="entry name" value="GAF"/>
    <property type="match status" value="1"/>
</dbReference>
<protein>
    <submittedName>
        <fullName evidence="6">GAF and ANTAR domain-containing protein</fullName>
    </submittedName>
</protein>
<evidence type="ECO:0000256" key="4">
    <source>
        <dbReference type="ARBA" id="ARBA00023163"/>
    </source>
</evidence>
<dbReference type="Gene3D" id="1.10.10.10">
    <property type="entry name" value="Winged helix-like DNA-binding domain superfamily/Winged helix DNA-binding domain"/>
    <property type="match status" value="1"/>
</dbReference>
<keyword evidence="4" id="KW-0804">Transcription</keyword>